<evidence type="ECO:0000313" key="2">
    <source>
        <dbReference type="EMBL" id="GIY68700.1"/>
    </source>
</evidence>
<comment type="caution">
    <text evidence="2">The sequence shown here is derived from an EMBL/GenBank/DDBJ whole genome shotgun (WGS) entry which is preliminary data.</text>
</comment>
<keyword evidence="1" id="KW-0812">Transmembrane</keyword>
<proteinExistence type="predicted"/>
<evidence type="ECO:0000256" key="1">
    <source>
        <dbReference type="SAM" id="Phobius"/>
    </source>
</evidence>
<organism evidence="2 3">
    <name type="scientific">Caerostris extrusa</name>
    <name type="common">Bark spider</name>
    <name type="synonym">Caerostris bankana</name>
    <dbReference type="NCBI Taxonomy" id="172846"/>
    <lineage>
        <taxon>Eukaryota</taxon>
        <taxon>Metazoa</taxon>
        <taxon>Ecdysozoa</taxon>
        <taxon>Arthropoda</taxon>
        <taxon>Chelicerata</taxon>
        <taxon>Arachnida</taxon>
        <taxon>Araneae</taxon>
        <taxon>Araneomorphae</taxon>
        <taxon>Entelegynae</taxon>
        <taxon>Araneoidea</taxon>
        <taxon>Araneidae</taxon>
        <taxon>Caerostris</taxon>
    </lineage>
</organism>
<feature type="transmembrane region" description="Helical" evidence="1">
    <location>
        <begin position="48"/>
        <end position="69"/>
    </location>
</feature>
<sequence>MQLPNKKGVIDQEFYNNPVPHLRANNIITLARTLHPPASTGTSLFKNASLFAACSHWIAFTLLTLLSHFNEKRG</sequence>
<dbReference type="AlphaFoldDB" id="A0AAV4VGT9"/>
<keyword evidence="3" id="KW-1185">Reference proteome</keyword>
<dbReference type="EMBL" id="BPLR01014425">
    <property type="protein sequence ID" value="GIY68700.1"/>
    <property type="molecule type" value="Genomic_DNA"/>
</dbReference>
<reference evidence="2 3" key="1">
    <citation type="submission" date="2021-06" db="EMBL/GenBank/DDBJ databases">
        <title>Caerostris extrusa draft genome.</title>
        <authorList>
            <person name="Kono N."/>
            <person name="Arakawa K."/>
        </authorList>
    </citation>
    <scope>NUCLEOTIDE SEQUENCE [LARGE SCALE GENOMIC DNA]</scope>
</reference>
<keyword evidence="1" id="KW-0472">Membrane</keyword>
<protein>
    <submittedName>
        <fullName evidence="2">Uncharacterized protein</fullName>
    </submittedName>
</protein>
<gene>
    <name evidence="2" type="ORF">CEXT_119611</name>
</gene>
<dbReference type="Proteomes" id="UP001054945">
    <property type="component" value="Unassembled WGS sequence"/>
</dbReference>
<name>A0AAV4VGT9_CAEEX</name>
<keyword evidence="1" id="KW-1133">Transmembrane helix</keyword>
<evidence type="ECO:0000313" key="3">
    <source>
        <dbReference type="Proteomes" id="UP001054945"/>
    </source>
</evidence>
<accession>A0AAV4VGT9</accession>